<comment type="caution">
    <text evidence="1">The sequence shown here is derived from an EMBL/GenBank/DDBJ whole genome shotgun (WGS) entry which is preliminary data.</text>
</comment>
<evidence type="ECO:0000313" key="1">
    <source>
        <dbReference type="EMBL" id="RFT16389.1"/>
    </source>
</evidence>
<organism evidence="1 2">
    <name type="scientific">Candidatus Saccharicenans subterraneus</name>
    <dbReference type="NCBI Taxonomy" id="2508984"/>
    <lineage>
        <taxon>Bacteria</taxon>
        <taxon>Candidatus Aminicenantota</taxon>
        <taxon>Candidatus Aminicenantia</taxon>
        <taxon>Candidatus Aminicenantales</taxon>
        <taxon>Candidatus Saccharicenantaceae</taxon>
        <taxon>Candidatus Saccharicenans</taxon>
    </lineage>
</organism>
<evidence type="ECO:0000313" key="2">
    <source>
        <dbReference type="Proteomes" id="UP000257323"/>
    </source>
</evidence>
<name>A0A3E2BNS8_9BACT</name>
<reference evidence="1 2" key="1">
    <citation type="submission" date="2018-08" db="EMBL/GenBank/DDBJ databases">
        <title>Genome analysis of the thermophilic bacterium of the candidate phylum Aminicenantes from deep subsurface aquifer revealed its physiology and ecological role.</title>
        <authorList>
            <person name="Kadnikov V.V."/>
            <person name="Mardanov A.V."/>
            <person name="Beletsky A.V."/>
            <person name="Karnachuk O.V."/>
            <person name="Ravin N.V."/>
        </authorList>
    </citation>
    <scope>NUCLEOTIDE SEQUENCE [LARGE SCALE GENOMIC DNA]</scope>
    <source>
        <strain evidence="1">BY38</strain>
    </source>
</reference>
<protein>
    <submittedName>
        <fullName evidence="1">Uncharacterized protein</fullName>
    </submittedName>
</protein>
<dbReference type="AlphaFoldDB" id="A0A3E2BNS8"/>
<dbReference type="EMBL" id="QUAH01000003">
    <property type="protein sequence ID" value="RFT16389.1"/>
    <property type="molecule type" value="Genomic_DNA"/>
</dbReference>
<sequence length="58" mass="6496">MVHKVPDLTPPFWAMTGKSFTYSIVENRGVRRDEAPGAVKFTLLNIPMGDCQASRAMR</sequence>
<proteinExistence type="predicted"/>
<gene>
    <name evidence="1" type="ORF">OP8BY_1567</name>
</gene>
<dbReference type="Proteomes" id="UP000257323">
    <property type="component" value="Unassembled WGS sequence"/>
</dbReference>
<accession>A0A3E2BNS8</accession>